<evidence type="ECO:0000256" key="2">
    <source>
        <dbReference type="SAM" id="Phobius"/>
    </source>
</evidence>
<dbReference type="Pfam" id="PF24800">
    <property type="entry name" value="DUF7702"/>
    <property type="match status" value="1"/>
</dbReference>
<dbReference type="OrthoDB" id="2560628at2759"/>
<accession>A0A167F3S2</accession>
<feature type="transmembrane region" description="Helical" evidence="2">
    <location>
        <begin position="215"/>
        <end position="236"/>
    </location>
</feature>
<feature type="domain" description="DUF7702" evidence="3">
    <location>
        <begin position="4"/>
        <end position="242"/>
    </location>
</feature>
<dbReference type="EMBL" id="AZHC01000009">
    <property type="protein sequence ID" value="OAA44754.1"/>
    <property type="molecule type" value="Genomic_DNA"/>
</dbReference>
<comment type="caution">
    <text evidence="4">The sequence shown here is derived from an EMBL/GenBank/DDBJ whole genome shotgun (WGS) entry which is preliminary data.</text>
</comment>
<sequence length="276" mass="30415">MANLDTYDVISVVGIPIYVVFLICAVFLSIKHGFAQSSGWRYLIVLALARIVGFSFRLAIMSDPSDISLWIGWMVLNSLGLGPLILVLLGLLSRVFESITRQDHVVLTATHRRLIQLLVVVAIVVTVVGGTQSDFVVRNGAIEVDYATACDVGVGLMIAVVVLLCLETLVAFRNQGYVVKDEHRILLGVVASLPFVIVRLLYSCVSVFAGVNTNVWVYLGMGVLMEMIVVFMLEALGFTLDKTPREPEDDCDPELLAQEAGQQQQQQQQQQRYIGQ</sequence>
<keyword evidence="5" id="KW-1185">Reference proteome</keyword>
<keyword evidence="2" id="KW-1133">Transmembrane helix</keyword>
<name>A0A167F3S2_METRR</name>
<dbReference type="STRING" id="1081105.A0A167F3S2"/>
<evidence type="ECO:0000259" key="3">
    <source>
        <dbReference type="Pfam" id="PF24800"/>
    </source>
</evidence>
<reference evidence="4 5" key="1">
    <citation type="journal article" date="2016" name="Genome Biol. Evol.">
        <title>Divergent and convergent evolution of fungal pathogenicity.</title>
        <authorList>
            <person name="Shang Y."/>
            <person name="Xiao G."/>
            <person name="Zheng P."/>
            <person name="Cen K."/>
            <person name="Zhan S."/>
            <person name="Wang C."/>
        </authorList>
    </citation>
    <scope>NUCLEOTIDE SEQUENCE [LARGE SCALE GENOMIC DNA]</scope>
    <source>
        <strain evidence="4 5">RCEF 4871</strain>
    </source>
</reference>
<feature type="transmembrane region" description="Helical" evidence="2">
    <location>
        <begin position="184"/>
        <end position="209"/>
    </location>
</feature>
<dbReference type="PANTHER" id="PTHR42109">
    <property type="entry name" value="UNPLACED GENOMIC SCAFFOLD UM_SCAF_CONTIG_1.265, WHOLE GENOME SHOTGUN SEQUENCE"/>
    <property type="match status" value="1"/>
</dbReference>
<evidence type="ECO:0000256" key="1">
    <source>
        <dbReference type="SAM" id="MobiDB-lite"/>
    </source>
</evidence>
<dbReference type="AlphaFoldDB" id="A0A167F3S2"/>
<organism evidence="4 5">
    <name type="scientific">Metarhizium rileyi (strain RCEF 4871)</name>
    <name type="common">Nomuraea rileyi</name>
    <dbReference type="NCBI Taxonomy" id="1649241"/>
    <lineage>
        <taxon>Eukaryota</taxon>
        <taxon>Fungi</taxon>
        <taxon>Dikarya</taxon>
        <taxon>Ascomycota</taxon>
        <taxon>Pezizomycotina</taxon>
        <taxon>Sordariomycetes</taxon>
        <taxon>Hypocreomycetidae</taxon>
        <taxon>Hypocreales</taxon>
        <taxon>Clavicipitaceae</taxon>
        <taxon>Metarhizium</taxon>
    </lineage>
</organism>
<dbReference type="OMA" id="LCKTHGF"/>
<feature type="compositionally biased region" description="Low complexity" evidence="1">
    <location>
        <begin position="262"/>
        <end position="276"/>
    </location>
</feature>
<gene>
    <name evidence="4" type="ORF">NOR_03508</name>
</gene>
<feature type="transmembrane region" description="Helical" evidence="2">
    <location>
        <begin position="152"/>
        <end position="172"/>
    </location>
</feature>
<evidence type="ECO:0000313" key="4">
    <source>
        <dbReference type="EMBL" id="OAA44754.1"/>
    </source>
</evidence>
<keyword evidence="2" id="KW-0812">Transmembrane</keyword>
<feature type="region of interest" description="Disordered" evidence="1">
    <location>
        <begin position="245"/>
        <end position="276"/>
    </location>
</feature>
<dbReference type="Proteomes" id="UP000243498">
    <property type="component" value="Unassembled WGS sequence"/>
</dbReference>
<dbReference type="InterPro" id="IPR056119">
    <property type="entry name" value="DUF7702"/>
</dbReference>
<feature type="transmembrane region" description="Helical" evidence="2">
    <location>
        <begin position="67"/>
        <end position="93"/>
    </location>
</feature>
<keyword evidence="2" id="KW-0472">Membrane</keyword>
<protein>
    <recommendedName>
        <fullName evidence="3">DUF7702 domain-containing protein</fullName>
    </recommendedName>
</protein>
<proteinExistence type="predicted"/>
<evidence type="ECO:0000313" key="5">
    <source>
        <dbReference type="Proteomes" id="UP000243498"/>
    </source>
</evidence>
<feature type="transmembrane region" description="Helical" evidence="2">
    <location>
        <begin position="42"/>
        <end position="61"/>
    </location>
</feature>
<feature type="transmembrane region" description="Helical" evidence="2">
    <location>
        <begin position="114"/>
        <end position="132"/>
    </location>
</feature>
<dbReference type="PANTHER" id="PTHR42109:SF2">
    <property type="entry name" value="INTEGRAL MEMBRANE PROTEIN"/>
    <property type="match status" value="1"/>
</dbReference>
<feature type="transmembrane region" description="Helical" evidence="2">
    <location>
        <begin position="6"/>
        <end position="30"/>
    </location>
</feature>